<dbReference type="PROSITE" id="PS50157">
    <property type="entry name" value="ZINC_FINGER_C2H2_2"/>
    <property type="match status" value="11"/>
</dbReference>
<feature type="domain" description="C2H2-type" evidence="8">
    <location>
        <begin position="666"/>
        <end position="693"/>
    </location>
</feature>
<feature type="domain" description="C2H2-type" evidence="8">
    <location>
        <begin position="327"/>
        <end position="354"/>
    </location>
</feature>
<dbReference type="InterPro" id="IPR036236">
    <property type="entry name" value="Znf_C2H2_sf"/>
</dbReference>
<feature type="binding site" evidence="6">
    <location>
        <position position="433"/>
    </location>
    <ligand>
        <name>Zn(2+)</name>
        <dbReference type="ChEBI" id="CHEBI:29105"/>
    </ligand>
</feature>
<dbReference type="PROSITE" id="PS51915">
    <property type="entry name" value="ZAD"/>
    <property type="match status" value="2"/>
</dbReference>
<proteinExistence type="predicted"/>
<evidence type="ECO:0000256" key="1">
    <source>
        <dbReference type="ARBA" id="ARBA00022723"/>
    </source>
</evidence>
<feature type="binding site" evidence="6">
    <location>
        <position position="14"/>
    </location>
    <ligand>
        <name>Zn(2+)</name>
        <dbReference type="ChEBI" id="CHEBI:29105"/>
    </ligand>
</feature>
<evidence type="ECO:0000313" key="11">
    <source>
        <dbReference type="Proteomes" id="UP000075881"/>
    </source>
</evidence>
<dbReference type="SUPFAM" id="SSF57667">
    <property type="entry name" value="beta-beta-alpha zinc fingers"/>
    <property type="match status" value="6"/>
</dbReference>
<dbReference type="SUPFAM" id="SSF57716">
    <property type="entry name" value="Glucocorticoid receptor-like (DNA-binding domain)"/>
    <property type="match status" value="2"/>
</dbReference>
<evidence type="ECO:0000256" key="3">
    <source>
        <dbReference type="ARBA" id="ARBA00022771"/>
    </source>
</evidence>
<feature type="domain" description="C2H2-type" evidence="8">
    <location>
        <begin position="355"/>
        <end position="379"/>
    </location>
</feature>
<feature type="domain" description="C2H2-type" evidence="8">
    <location>
        <begin position="721"/>
        <end position="748"/>
    </location>
</feature>
<dbReference type="Proteomes" id="UP000075881">
    <property type="component" value="Unassembled WGS sequence"/>
</dbReference>
<keyword evidence="7" id="KW-0175">Coiled coil</keyword>
<evidence type="ECO:0008006" key="12">
    <source>
        <dbReference type="Google" id="ProtNLM"/>
    </source>
</evidence>
<keyword evidence="11" id="KW-1185">Reference proteome</keyword>
<dbReference type="STRING" id="43041.A0A182K5P5"/>
<dbReference type="Pfam" id="PF07776">
    <property type="entry name" value="zf-AD"/>
    <property type="match status" value="2"/>
</dbReference>
<feature type="binding site" evidence="6">
    <location>
        <position position="430"/>
    </location>
    <ligand>
        <name>Zn(2+)</name>
        <dbReference type="ChEBI" id="CHEBI:29105"/>
    </ligand>
</feature>
<dbReference type="InterPro" id="IPR013087">
    <property type="entry name" value="Znf_C2H2_type"/>
</dbReference>
<feature type="domain" description="C2H2-type" evidence="8">
    <location>
        <begin position="694"/>
        <end position="718"/>
    </location>
</feature>
<evidence type="ECO:0000256" key="6">
    <source>
        <dbReference type="PROSITE-ProRule" id="PRU01263"/>
    </source>
</evidence>
<evidence type="ECO:0000256" key="7">
    <source>
        <dbReference type="SAM" id="Coils"/>
    </source>
</evidence>
<accession>A0A182K5P5</accession>
<feature type="coiled-coil region" evidence="7">
    <location>
        <begin position="140"/>
        <end position="167"/>
    </location>
</feature>
<evidence type="ECO:0000259" key="9">
    <source>
        <dbReference type="PROSITE" id="PS51915"/>
    </source>
</evidence>
<dbReference type="GO" id="GO:0008270">
    <property type="term" value="F:zinc ion binding"/>
    <property type="evidence" value="ECO:0007669"/>
    <property type="project" value="UniProtKB-UniRule"/>
</dbReference>
<feature type="domain" description="C2H2-type" evidence="8">
    <location>
        <begin position="579"/>
        <end position="607"/>
    </location>
</feature>
<organism evidence="10 11">
    <name type="scientific">Anopheles christyi</name>
    <dbReference type="NCBI Taxonomy" id="43041"/>
    <lineage>
        <taxon>Eukaryota</taxon>
        <taxon>Metazoa</taxon>
        <taxon>Ecdysozoa</taxon>
        <taxon>Arthropoda</taxon>
        <taxon>Hexapoda</taxon>
        <taxon>Insecta</taxon>
        <taxon>Pterygota</taxon>
        <taxon>Neoptera</taxon>
        <taxon>Endopterygota</taxon>
        <taxon>Diptera</taxon>
        <taxon>Nematocera</taxon>
        <taxon>Culicoidea</taxon>
        <taxon>Culicidae</taxon>
        <taxon>Anophelinae</taxon>
        <taxon>Anopheles</taxon>
    </lineage>
</organism>
<feature type="binding site" evidence="6">
    <location>
        <position position="60"/>
    </location>
    <ligand>
        <name>Zn(2+)</name>
        <dbReference type="ChEBI" id="CHEBI:29105"/>
    </ligand>
</feature>
<keyword evidence="4 6" id="KW-0862">Zinc</keyword>
<dbReference type="VEuPathDB" id="VectorBase:ACHR006080"/>
<evidence type="ECO:0000313" key="10">
    <source>
        <dbReference type="EnsemblMetazoa" id="ACHR006080-PA"/>
    </source>
</evidence>
<feature type="binding site" evidence="6">
    <location>
        <position position="57"/>
    </location>
    <ligand>
        <name>Zn(2+)</name>
        <dbReference type="ChEBI" id="CHEBI:29105"/>
    </ligand>
</feature>
<dbReference type="SMART" id="SM00355">
    <property type="entry name" value="ZnF_C2H2"/>
    <property type="match status" value="12"/>
</dbReference>
<reference evidence="11" key="1">
    <citation type="submission" date="2013-03" db="EMBL/GenBank/DDBJ databases">
        <title>The Genome Sequence of Anopheles christyi ACHKN1017.</title>
        <authorList>
            <consortium name="The Broad Institute Genomics Platform"/>
            <person name="Neafsey D.E."/>
            <person name="Besansky N."/>
            <person name="Walker B."/>
            <person name="Young S.K."/>
            <person name="Zeng Q."/>
            <person name="Gargeya S."/>
            <person name="Fitzgerald M."/>
            <person name="Haas B."/>
            <person name="Abouelleil A."/>
            <person name="Allen A.W."/>
            <person name="Alvarado L."/>
            <person name="Arachchi H.M."/>
            <person name="Berlin A.M."/>
            <person name="Chapman S.B."/>
            <person name="Gainer-Dewar J."/>
            <person name="Goldberg J."/>
            <person name="Griggs A."/>
            <person name="Gujja S."/>
            <person name="Hansen M."/>
            <person name="Howarth C."/>
            <person name="Imamovic A."/>
            <person name="Ireland A."/>
            <person name="Larimer J."/>
            <person name="McCowan C."/>
            <person name="Murphy C."/>
            <person name="Pearson M."/>
            <person name="Poon T.W."/>
            <person name="Priest M."/>
            <person name="Roberts A."/>
            <person name="Saif S."/>
            <person name="Shea T."/>
            <person name="Sisk P."/>
            <person name="Sykes S."/>
            <person name="Wortman J."/>
            <person name="Nusbaum C."/>
            <person name="Birren B."/>
        </authorList>
    </citation>
    <scope>NUCLEOTIDE SEQUENCE [LARGE SCALE GENOMIC DNA]</scope>
    <source>
        <strain evidence="11">ACHKN1017</strain>
    </source>
</reference>
<evidence type="ECO:0000256" key="5">
    <source>
        <dbReference type="PROSITE-ProRule" id="PRU00042"/>
    </source>
</evidence>
<dbReference type="PROSITE" id="PS00028">
    <property type="entry name" value="ZINC_FINGER_C2H2_1"/>
    <property type="match status" value="10"/>
</dbReference>
<feature type="binding site" evidence="6">
    <location>
        <position position="384"/>
    </location>
    <ligand>
        <name>Zn(2+)</name>
        <dbReference type="ChEBI" id="CHEBI:29105"/>
    </ligand>
</feature>
<dbReference type="Pfam" id="PF12874">
    <property type="entry name" value="zf-met"/>
    <property type="match status" value="1"/>
</dbReference>
<evidence type="ECO:0000259" key="8">
    <source>
        <dbReference type="PROSITE" id="PS50157"/>
    </source>
</evidence>
<dbReference type="InterPro" id="IPR012934">
    <property type="entry name" value="Znf_AD"/>
</dbReference>
<reference evidence="10" key="2">
    <citation type="submission" date="2020-05" db="UniProtKB">
        <authorList>
            <consortium name="EnsemblMetazoa"/>
        </authorList>
    </citation>
    <scope>IDENTIFICATION</scope>
    <source>
        <strain evidence="10">ACHKN1017</strain>
    </source>
</reference>
<dbReference type="Pfam" id="PF00096">
    <property type="entry name" value="zf-C2H2"/>
    <property type="match status" value="5"/>
</dbReference>
<protein>
    <recommendedName>
        <fullName evidence="12">Protein krueppel</fullName>
    </recommendedName>
</protein>
<keyword evidence="2" id="KW-0677">Repeat</keyword>
<feature type="domain" description="C2H2-type" evidence="8">
    <location>
        <begin position="298"/>
        <end position="326"/>
    </location>
</feature>
<name>A0A182K5P5_9DIPT</name>
<feature type="binding site" evidence="6">
    <location>
        <position position="387"/>
    </location>
    <ligand>
        <name>Zn(2+)</name>
        <dbReference type="ChEBI" id="CHEBI:29105"/>
    </ligand>
</feature>
<keyword evidence="3 5" id="KW-0863">Zinc-finger</keyword>
<feature type="domain" description="ZAD" evidence="9">
    <location>
        <begin position="382"/>
        <end position="457"/>
    </location>
</feature>
<dbReference type="AlphaFoldDB" id="A0A182K5P5"/>
<dbReference type="SMART" id="SM00868">
    <property type="entry name" value="zf-AD"/>
    <property type="match status" value="2"/>
</dbReference>
<dbReference type="Gene3D" id="3.30.160.60">
    <property type="entry name" value="Classic Zinc Finger"/>
    <property type="match status" value="8"/>
</dbReference>
<dbReference type="PANTHER" id="PTHR24379">
    <property type="entry name" value="KRAB AND ZINC FINGER DOMAIN-CONTAINING"/>
    <property type="match status" value="1"/>
</dbReference>
<evidence type="ECO:0000256" key="2">
    <source>
        <dbReference type="ARBA" id="ARBA00022737"/>
    </source>
</evidence>
<dbReference type="PANTHER" id="PTHR24379:SF121">
    <property type="entry name" value="C2H2-TYPE DOMAIN-CONTAINING PROTEIN"/>
    <property type="match status" value="1"/>
</dbReference>
<feature type="domain" description="C2H2-type" evidence="8">
    <location>
        <begin position="608"/>
        <end position="631"/>
    </location>
</feature>
<keyword evidence="1 6" id="KW-0479">Metal-binding</keyword>
<feature type="binding site" evidence="6">
    <location>
        <position position="11"/>
    </location>
    <ligand>
        <name>Zn(2+)</name>
        <dbReference type="ChEBI" id="CHEBI:29105"/>
    </ligand>
</feature>
<feature type="domain" description="C2H2-type" evidence="8">
    <location>
        <begin position="240"/>
        <end position="263"/>
    </location>
</feature>
<dbReference type="EnsemblMetazoa" id="ACHR006080-RA">
    <property type="protein sequence ID" value="ACHR006080-PA"/>
    <property type="gene ID" value="ACHR006080"/>
</dbReference>
<feature type="domain" description="ZAD" evidence="9">
    <location>
        <begin position="9"/>
        <end position="84"/>
    </location>
</feature>
<evidence type="ECO:0000256" key="4">
    <source>
        <dbReference type="ARBA" id="ARBA00022833"/>
    </source>
</evidence>
<feature type="domain" description="C2H2-type" evidence="8">
    <location>
        <begin position="269"/>
        <end position="297"/>
    </location>
</feature>
<sequence length="748" mass="85185">MDEFREFSTACRFCLCEDHEKLLTVSEILSCSLTIDLIELFTGVVLSSSDPTSLAVCGHCRDILYQTAQFRNTCLNNDILFRESFKQCPTPSGISDNENEARSKRDDTSSLVIASIDQKEEILKHSNCNQEPPQLSFIYTELWEEQLDEAEIINEQEQETLPKTQRDMQLESLNVCTKISSSELIVPGQIDGDGNSLKGVPTKTDKLASKCKRQLCVTCGKLVSNLHYHSCTHKNDPTLYACPHCPRKMKNQSNLARHIGAVHLKKIVKSCDPCGRGFGHINSYNAHMRSRHGMGEPYKCEICLKTFKQPSGYKKHISLTHSKERNFPCGICGKPFKDKQALKLHKNVHSNDRPYKCGMCPKQFKGASAKRTHELTHVGVVFQCTFCDKSYHEIDVIPASDMDSSLTSELIEQFTGIQIDYSGKLSYSICLCCKDKLLRSVEYRKTCLNNDILFKQLFFIKTDFKDDHTEESKRCTETIEWDSAQIEFILPTSETIRQAIENDDESCVQSCSEIEPEPEESSSPLTVKVNELELPCKPANALLKPDRKQAKKKQLCVLCGKTVNYLARHLNSHNKNSTYSCPHCFQQHNDQSNLMRHIRAVHQKKEIMVCKPCDRGFTSKNSYDAHMRAQHGVGELFKCNICSKTFKHPSGYKKHVSQSHTDERKYGCTVCGKLFKDRQVLQQHGKVHSTSRPYECRMCSKQFKSQFARVTHELTHSGTVFPCSACDKSYRYKSLLSQHVKKVHPEEC</sequence>
<dbReference type="GO" id="GO:0005634">
    <property type="term" value="C:nucleus"/>
    <property type="evidence" value="ECO:0007669"/>
    <property type="project" value="InterPro"/>
</dbReference>
<feature type="domain" description="C2H2-type" evidence="8">
    <location>
        <begin position="637"/>
        <end position="665"/>
    </location>
</feature>